<evidence type="ECO:0000313" key="2">
    <source>
        <dbReference type="Proteomes" id="UP000078463"/>
    </source>
</evidence>
<sequence length="127" mass="14780">MNYKKKRLTDAQFKINNDQKYDSKITDNFLRECGLNPQTFTIMAKELVQARLAAVDLLKNYSNLLNKHQTKALNKFKGKTANKKKCNQLSPTLAYPILNLATKIKRQAHKQEVQARQTIQELRYNQP</sequence>
<dbReference type="EMBL" id="CP015922">
    <property type="protein sequence ID" value="ANJ00414.1"/>
    <property type="molecule type" value="Genomic_DNA"/>
</dbReference>
<dbReference type="OrthoDB" id="9838922at2"/>
<dbReference type="Proteomes" id="UP000078463">
    <property type="component" value="Chromosome"/>
</dbReference>
<keyword evidence="2" id="KW-1185">Reference proteome</keyword>
<dbReference type="AlphaFoldDB" id="A0A191UHC3"/>
<gene>
    <name evidence="1" type="ORF">A8O14_10215</name>
</gene>
<protein>
    <submittedName>
        <fullName evidence="1">Uncharacterized protein</fullName>
    </submittedName>
</protein>
<dbReference type="KEGG" id="pwu:A8O14_10215"/>
<evidence type="ECO:0000313" key="1">
    <source>
        <dbReference type="EMBL" id="ANJ00414.1"/>
    </source>
</evidence>
<name>A0A191UHC3_9BURK</name>
<organism evidence="1 2">
    <name type="scientific">Polynucleobacter wuianus</name>
    <dbReference type="NCBI Taxonomy" id="1743168"/>
    <lineage>
        <taxon>Bacteria</taxon>
        <taxon>Pseudomonadati</taxon>
        <taxon>Pseudomonadota</taxon>
        <taxon>Betaproteobacteria</taxon>
        <taxon>Burkholderiales</taxon>
        <taxon>Burkholderiaceae</taxon>
        <taxon>Polynucleobacter</taxon>
    </lineage>
</organism>
<reference evidence="2" key="1">
    <citation type="submission" date="2016-05" db="EMBL/GenBank/DDBJ databases">
        <title>Polynucleobacter sp. QLW-P1FAT50C-4 genome.</title>
        <authorList>
            <person name="Hahn M.W."/>
        </authorList>
    </citation>
    <scope>NUCLEOTIDE SEQUENCE [LARGE SCALE GENOMIC DNA]</scope>
    <source>
        <strain evidence="2">QLW-P1FAT50C-4</strain>
    </source>
</reference>
<dbReference type="RefSeq" id="WP_068949412.1">
    <property type="nucleotide sequence ID" value="NZ_CP015922.1"/>
</dbReference>
<accession>A0A191UHC3</accession>
<proteinExistence type="predicted"/>